<dbReference type="Gene3D" id="2.60.120.1140">
    <property type="entry name" value="Protein of unknown function DUF192"/>
    <property type="match status" value="1"/>
</dbReference>
<dbReference type="InterPro" id="IPR003795">
    <property type="entry name" value="DUF192"/>
</dbReference>
<proteinExistence type="predicted"/>
<evidence type="ECO:0000313" key="2">
    <source>
        <dbReference type="EMBL" id="NMF57107.1"/>
    </source>
</evidence>
<dbReference type="EMBL" id="JAAVJL010000001">
    <property type="protein sequence ID" value="NMF57878.1"/>
    <property type="molecule type" value="Genomic_DNA"/>
</dbReference>
<dbReference type="PANTHER" id="PTHR37953:SF1">
    <property type="entry name" value="UPF0127 PROTEIN MJ1496"/>
    <property type="match status" value="1"/>
</dbReference>
<dbReference type="InterPro" id="IPR038695">
    <property type="entry name" value="Saro_0823-like_sf"/>
</dbReference>
<feature type="signal peptide" evidence="1">
    <location>
        <begin position="1"/>
        <end position="20"/>
    </location>
</feature>
<gene>
    <name evidence="2" type="ORF">HC246_03520</name>
    <name evidence="3" type="ORF">HC246_07555</name>
</gene>
<dbReference type="Pfam" id="PF02643">
    <property type="entry name" value="DUF192"/>
    <property type="match status" value="1"/>
</dbReference>
<dbReference type="PROSITE" id="PS51257">
    <property type="entry name" value="PROKAR_LIPOPROTEIN"/>
    <property type="match status" value="1"/>
</dbReference>
<keyword evidence="1" id="KW-0732">Signal</keyword>
<sequence>MYSSKIVPVALLSISLVSCAPHLPQPLPTVPPQFLPISSSVTISDHKIDLEVASTEEQLSKGLMSREALPDNRGMLFVFNPPRPVTFWMKNTIAPLDIIFLNQGKVLFIANDVQPCKLPTCPVYPSQPIFVDKVLEIRAGLANKLGLQTGNSLSL</sequence>
<feature type="chain" id="PRO_5045033911" evidence="1">
    <location>
        <begin position="21"/>
        <end position="155"/>
    </location>
</feature>
<reference evidence="3 4" key="1">
    <citation type="submission" date="2020-03" db="EMBL/GenBank/DDBJ databases">
        <title>Draft Genome Sequence of 2-Methylisoborneol Producing Pseudanabaena yagii Strain GIHE-NHR1 Isolated from North Han River in South Korea.</title>
        <authorList>
            <person name="Jeong J."/>
        </authorList>
    </citation>
    <scope>NUCLEOTIDE SEQUENCE [LARGE SCALE GENOMIC DNA]</scope>
    <source>
        <strain evidence="3 4">GIHE-NHR1</strain>
    </source>
</reference>
<organism evidence="3 4">
    <name type="scientific">Pseudanabaena yagii GIHE-NHR1</name>
    <dbReference type="NCBI Taxonomy" id="2722753"/>
    <lineage>
        <taxon>Bacteria</taxon>
        <taxon>Bacillati</taxon>
        <taxon>Cyanobacteriota</taxon>
        <taxon>Cyanophyceae</taxon>
        <taxon>Pseudanabaenales</taxon>
        <taxon>Pseudanabaenaceae</taxon>
        <taxon>Pseudanabaena</taxon>
        <taxon>Pseudanabaena yagii</taxon>
    </lineage>
</organism>
<evidence type="ECO:0000313" key="3">
    <source>
        <dbReference type="EMBL" id="NMF57878.1"/>
    </source>
</evidence>
<name>A0ABX1LP23_9CYAN</name>
<comment type="caution">
    <text evidence="3">The sequence shown here is derived from an EMBL/GenBank/DDBJ whole genome shotgun (WGS) entry which is preliminary data.</text>
</comment>
<evidence type="ECO:0000256" key="1">
    <source>
        <dbReference type="SAM" id="SignalP"/>
    </source>
</evidence>
<dbReference type="EMBL" id="JAAVJL010000001">
    <property type="protein sequence ID" value="NMF57107.1"/>
    <property type="molecule type" value="Genomic_DNA"/>
</dbReference>
<dbReference type="RefSeq" id="WP_169362181.1">
    <property type="nucleotide sequence ID" value="NZ_JAAVJL010000001.1"/>
</dbReference>
<dbReference type="PANTHER" id="PTHR37953">
    <property type="entry name" value="UPF0127 PROTEIN MJ1496"/>
    <property type="match status" value="1"/>
</dbReference>
<accession>A0ABX1LP23</accession>
<dbReference type="Proteomes" id="UP000738376">
    <property type="component" value="Unassembled WGS sequence"/>
</dbReference>
<evidence type="ECO:0000313" key="4">
    <source>
        <dbReference type="Proteomes" id="UP000738376"/>
    </source>
</evidence>
<keyword evidence="4" id="KW-1185">Reference proteome</keyword>
<protein>
    <submittedName>
        <fullName evidence="3">DUF192 domain-containing protein</fullName>
    </submittedName>
</protein>